<dbReference type="SMART" id="SM00239">
    <property type="entry name" value="C2"/>
    <property type="match status" value="1"/>
</dbReference>
<dbReference type="PROSITE" id="PS50004">
    <property type="entry name" value="C2"/>
    <property type="match status" value="1"/>
</dbReference>
<dbReference type="InterPro" id="IPR000008">
    <property type="entry name" value="C2_dom"/>
</dbReference>
<dbReference type="Gene3D" id="2.60.40.150">
    <property type="entry name" value="C2 domain"/>
    <property type="match status" value="1"/>
</dbReference>
<proteinExistence type="evidence at transcript level"/>
<reference evidence="2" key="1">
    <citation type="journal article" date="2008" name="BMC Genomics">
        <title>A conifer genomics resource of 200,000 spruce (Picea spp.) ESTs and 6,464 high-quality, sequence-finished full-length cDNAs for Sitka spruce (Picea sitchensis).</title>
        <authorList>
            <person name="Ralph S.G."/>
            <person name="Chun H.J."/>
            <person name="Kolosova N."/>
            <person name="Cooper D."/>
            <person name="Oddy C."/>
            <person name="Ritland C.E."/>
            <person name="Kirkpatrick R."/>
            <person name="Moore R."/>
            <person name="Barber S."/>
            <person name="Holt R.A."/>
            <person name="Jones S.J."/>
            <person name="Marra M.A."/>
            <person name="Douglas C.J."/>
            <person name="Ritland K."/>
            <person name="Bohlmann J."/>
        </authorList>
    </citation>
    <scope>NUCLEOTIDE SEQUENCE</scope>
    <source>
        <tissue evidence="2">Bark</tissue>
    </source>
</reference>
<feature type="domain" description="C2" evidence="1">
    <location>
        <begin position="1"/>
        <end position="140"/>
    </location>
</feature>
<evidence type="ECO:0000259" key="1">
    <source>
        <dbReference type="PROSITE" id="PS50004"/>
    </source>
</evidence>
<dbReference type="InterPro" id="IPR035892">
    <property type="entry name" value="C2_domain_sf"/>
</dbReference>
<dbReference type="CDD" id="cd00030">
    <property type="entry name" value="C2"/>
    <property type="match status" value="1"/>
</dbReference>
<dbReference type="SUPFAM" id="SSF49562">
    <property type="entry name" value="C2 domain (Calcium/lipid-binding domain, CaLB)"/>
    <property type="match status" value="1"/>
</dbReference>
<organism evidence="2">
    <name type="scientific">Picea sitchensis</name>
    <name type="common">Sitka spruce</name>
    <name type="synonym">Pinus sitchensis</name>
    <dbReference type="NCBI Taxonomy" id="3332"/>
    <lineage>
        <taxon>Eukaryota</taxon>
        <taxon>Viridiplantae</taxon>
        <taxon>Streptophyta</taxon>
        <taxon>Embryophyta</taxon>
        <taxon>Tracheophyta</taxon>
        <taxon>Spermatophyta</taxon>
        <taxon>Pinopsida</taxon>
        <taxon>Pinidae</taxon>
        <taxon>Conifers I</taxon>
        <taxon>Pinales</taxon>
        <taxon>Pinaceae</taxon>
        <taxon>Picea</taxon>
    </lineage>
</organism>
<accession>A9P1C9</accession>
<name>A9P1C9_PICSI</name>
<dbReference type="AlphaFoldDB" id="A9P1C9"/>
<protein>
    <recommendedName>
        <fullName evidence="1">C2 domain-containing protein</fullName>
    </recommendedName>
</protein>
<evidence type="ECO:0000313" key="2">
    <source>
        <dbReference type="EMBL" id="ABK26690.1"/>
    </source>
</evidence>
<dbReference type="OMA" id="CRRCNCL"/>
<dbReference type="PANTHER" id="PTHR35503:SF2">
    <property type="entry name" value="OS04G0455700 PROTEIN"/>
    <property type="match status" value="1"/>
</dbReference>
<sequence>MEACRKQIPHMVVNLEILEARNVIVKAAGGRDTLFVRYYLSTGNGNGEGNNNIAVNSREVMATRDPQWKQTFRLECGGNVDQVNAICELQKQSVRFELRERSSRVRVLGSMFRASKLVGWIEIPWKKLLASPTLSINNWFPLIPINTSVSGGSQRPPSLHVAICLKPLNLVDSVSQTAKQYEAEMEIYDPEVNENRRNYVNVNRRIRRLERNDCRCGGKVWCPGSHEGAIFAVVG</sequence>
<dbReference type="PANTHER" id="PTHR35503">
    <property type="entry name" value="OSJNBA0006M15.15 PROTEIN"/>
    <property type="match status" value="1"/>
</dbReference>
<dbReference type="EMBL" id="EF087448">
    <property type="protein sequence ID" value="ABK26690.1"/>
    <property type="molecule type" value="mRNA"/>
</dbReference>